<dbReference type="GO" id="GO:0015074">
    <property type="term" value="P:DNA integration"/>
    <property type="evidence" value="ECO:0007669"/>
    <property type="project" value="InterPro"/>
</dbReference>
<evidence type="ECO:0000256" key="1">
    <source>
        <dbReference type="ARBA" id="ARBA00023125"/>
    </source>
</evidence>
<gene>
    <name evidence="5" type="ORF">METZ01_LOCUS297741</name>
</gene>
<feature type="domain" description="Core-binding (CB)" evidence="4">
    <location>
        <begin position="77"/>
        <end position="152"/>
    </location>
</feature>
<reference evidence="5" key="1">
    <citation type="submission" date="2018-05" db="EMBL/GenBank/DDBJ databases">
        <authorList>
            <person name="Lanie J.A."/>
            <person name="Ng W.-L."/>
            <person name="Kazmierczak K.M."/>
            <person name="Andrzejewski T.M."/>
            <person name="Davidsen T.M."/>
            <person name="Wayne K.J."/>
            <person name="Tettelin H."/>
            <person name="Glass J.I."/>
            <person name="Rusch D."/>
            <person name="Podicherti R."/>
            <person name="Tsui H.-C.T."/>
            <person name="Winkler M.E."/>
        </authorList>
    </citation>
    <scope>NUCLEOTIDE SEQUENCE</scope>
</reference>
<dbReference type="InterPro" id="IPR002104">
    <property type="entry name" value="Integrase_catalytic"/>
</dbReference>
<protein>
    <recommendedName>
        <fullName evidence="6">Tyr recombinase domain-containing protein</fullName>
    </recommendedName>
</protein>
<dbReference type="InterPro" id="IPR050090">
    <property type="entry name" value="Tyrosine_recombinase_XerCD"/>
</dbReference>
<dbReference type="InterPro" id="IPR013762">
    <property type="entry name" value="Integrase-like_cat_sf"/>
</dbReference>
<dbReference type="GO" id="GO:0006310">
    <property type="term" value="P:DNA recombination"/>
    <property type="evidence" value="ECO:0007669"/>
    <property type="project" value="UniProtKB-KW"/>
</dbReference>
<evidence type="ECO:0000259" key="4">
    <source>
        <dbReference type="PROSITE" id="PS51900"/>
    </source>
</evidence>
<sequence>MRHYLVSLLSGGNLNGTADDEYKWLKGLKERYEELITTFVTSQKTDYENGAKKEDNSMPAPSGMVGDTRVELVTSAMYSNEKLDSYLNSLLLRGLSQTYIEKVSQYLSRFVNTCEQLNQESALNYLAQSAHLKPNSRSRYATYLKGLLNHLDIPFDVKVKVPKTLPDYIEGSDIDRIVEWIKSKQSHKKSIDRDLTLLETARKTGMRRSELGNLKVENVNLDKNRIYVRGGKGDKDRVIPIHPDLLEGLSELVRGKANKESVFGLKPHSLGNKFRDWANSAGVDLHTHSFRHYFATSLVEKGANIKAIQELLGHSSLATTQVYLSVTADHLEDAIQLLE</sequence>
<feature type="domain" description="Tyr recombinase" evidence="3">
    <location>
        <begin position="164"/>
        <end position="336"/>
    </location>
</feature>
<proteinExistence type="predicted"/>
<dbReference type="SUPFAM" id="SSF56349">
    <property type="entry name" value="DNA breaking-rejoining enzymes"/>
    <property type="match status" value="1"/>
</dbReference>
<evidence type="ECO:0008006" key="6">
    <source>
        <dbReference type="Google" id="ProtNLM"/>
    </source>
</evidence>
<dbReference type="Gene3D" id="1.10.443.10">
    <property type="entry name" value="Intergrase catalytic core"/>
    <property type="match status" value="1"/>
</dbReference>
<dbReference type="InterPro" id="IPR044068">
    <property type="entry name" value="CB"/>
</dbReference>
<name>A0A382MB02_9ZZZZ</name>
<evidence type="ECO:0000313" key="5">
    <source>
        <dbReference type="EMBL" id="SVC44887.1"/>
    </source>
</evidence>
<dbReference type="PANTHER" id="PTHR30349">
    <property type="entry name" value="PHAGE INTEGRASE-RELATED"/>
    <property type="match status" value="1"/>
</dbReference>
<dbReference type="PANTHER" id="PTHR30349:SF64">
    <property type="entry name" value="PROPHAGE INTEGRASE INTD-RELATED"/>
    <property type="match status" value="1"/>
</dbReference>
<accession>A0A382MB02</accession>
<evidence type="ECO:0000256" key="2">
    <source>
        <dbReference type="ARBA" id="ARBA00023172"/>
    </source>
</evidence>
<dbReference type="PROSITE" id="PS51900">
    <property type="entry name" value="CB"/>
    <property type="match status" value="1"/>
</dbReference>
<dbReference type="GO" id="GO:0003677">
    <property type="term" value="F:DNA binding"/>
    <property type="evidence" value="ECO:0007669"/>
    <property type="project" value="UniProtKB-KW"/>
</dbReference>
<organism evidence="5">
    <name type="scientific">marine metagenome</name>
    <dbReference type="NCBI Taxonomy" id="408172"/>
    <lineage>
        <taxon>unclassified sequences</taxon>
        <taxon>metagenomes</taxon>
        <taxon>ecological metagenomes</taxon>
    </lineage>
</organism>
<dbReference type="InterPro" id="IPR011010">
    <property type="entry name" value="DNA_brk_join_enz"/>
</dbReference>
<dbReference type="Pfam" id="PF00589">
    <property type="entry name" value="Phage_integrase"/>
    <property type="match status" value="1"/>
</dbReference>
<evidence type="ECO:0000259" key="3">
    <source>
        <dbReference type="PROSITE" id="PS51898"/>
    </source>
</evidence>
<keyword evidence="1" id="KW-0238">DNA-binding</keyword>
<dbReference type="EMBL" id="UINC01091821">
    <property type="protein sequence ID" value="SVC44887.1"/>
    <property type="molecule type" value="Genomic_DNA"/>
</dbReference>
<dbReference type="PROSITE" id="PS51898">
    <property type="entry name" value="TYR_RECOMBINASE"/>
    <property type="match status" value="1"/>
</dbReference>
<keyword evidence="2" id="KW-0233">DNA recombination</keyword>
<dbReference type="AlphaFoldDB" id="A0A382MB02"/>